<reference evidence="1 2" key="1">
    <citation type="submission" date="2018-12" db="EMBL/GenBank/DDBJ databases">
        <authorList>
            <person name="Yang Y."/>
        </authorList>
    </citation>
    <scope>NUCLEOTIDE SEQUENCE [LARGE SCALE GENOMIC DNA]</scope>
    <source>
        <strain evidence="1 2">L-25-5w-1</strain>
    </source>
</reference>
<accession>A0A3S0IHE8</accession>
<comment type="caution">
    <text evidence="1">The sequence shown here is derived from an EMBL/GenBank/DDBJ whole genome shotgun (WGS) entry which is preliminary data.</text>
</comment>
<sequence length="102" mass="11610">MSDYEFRGIIRNDDGEEIEVLNFTEAGKILALMRFAMNEKQESDYQDGAIVGSYCQHCDGGERRCRRSGEWEECPECCGSGHRYQTDDELLELAIRCCLATA</sequence>
<name>A0A3S0IHE8_9PROT</name>
<protein>
    <submittedName>
        <fullName evidence="1">Uncharacterized protein</fullName>
    </submittedName>
</protein>
<dbReference type="Proteomes" id="UP000277007">
    <property type="component" value="Unassembled WGS sequence"/>
</dbReference>
<organism evidence="1 2">
    <name type="scientific">Azospirillum griseum</name>
    <dbReference type="NCBI Taxonomy" id="2496639"/>
    <lineage>
        <taxon>Bacteria</taxon>
        <taxon>Pseudomonadati</taxon>
        <taxon>Pseudomonadota</taxon>
        <taxon>Alphaproteobacteria</taxon>
        <taxon>Rhodospirillales</taxon>
        <taxon>Azospirillaceae</taxon>
        <taxon>Azospirillum</taxon>
    </lineage>
</organism>
<dbReference type="AlphaFoldDB" id="A0A3S0IHE8"/>
<evidence type="ECO:0000313" key="1">
    <source>
        <dbReference type="EMBL" id="RTR23053.1"/>
    </source>
</evidence>
<evidence type="ECO:0000313" key="2">
    <source>
        <dbReference type="Proteomes" id="UP000277007"/>
    </source>
</evidence>
<dbReference type="RefSeq" id="WP_126612955.1">
    <property type="nucleotide sequence ID" value="NZ_JBHUCY010000004.1"/>
</dbReference>
<proteinExistence type="predicted"/>
<dbReference type="EMBL" id="RXMA01000003">
    <property type="protein sequence ID" value="RTR23053.1"/>
    <property type="molecule type" value="Genomic_DNA"/>
</dbReference>
<keyword evidence="2" id="KW-1185">Reference proteome</keyword>
<gene>
    <name evidence="1" type="ORF">EJ903_05670</name>
</gene>